<feature type="domain" description="Alpha-N-acetylglucosaminidase tim-barrel" evidence="3">
    <location>
        <begin position="144"/>
        <end position="482"/>
    </location>
</feature>
<sequence>MSAKSITMRLLVALAAVLSTTLSTTFCSAHQSTAGVQGILQRRLPNHVDDFTFSLVNTTTSKTNNTPLSKPQDHYTVLNGPHPGKIHISGTSPIALATALRWYLTTYCHVDLWWSLGSSQLPLLPAHLPPLNSTHHGSSVVPWRYHFNTVTLSYTTPWWGWEDWERELDWLALRGVNLPLAWVGYEKLLLEVLVEAGLEREEVVEGFLAGPGFQAWNRFGNIRGSWGGKQLSADWIEAQSALQKKIVARMVELGMTPALPAFTGFVPRGIQGVYPDARIVNGSRWNGFPEQYTNVTFLEPFDPLFARLQESFLAKQKAALGDVSHLYTLDQYNENDPYSGDLDYLHNITSTTIASLKAADPEAIWLLQGWLFYSSEDFWTNDRIAAYLGGVADADMLILDLFSESQPQWQRTGSYYGKPWIWCQLHDYGGNMGLYGQVENVTADSIAALGNESSTMVGMGLTMEGQEGNEIMYDLLLDQAWSRSPLDTAQYFGDWVSVRYHESLGCLPQGLYKAWDIMRGTVYNNTELDVANAVTKSIFVLSPNTTGLLNRTGHHATTIQYEPEVLVEAWKQFYAAADEMPGLWENDAYRFDLTDITRQVMANAFYPLYTTFLTASNTSQPSTYNITTAHHTGETLLRLLQDLDTVLTASGIAHFSLPAWIASARAWADPSPLLSATTHPQPTNPSSPAAINTTTLTDRANFYEYNARNQITLWGPRGEISDYASKQWGGLIGSYYLPRWQMFVDFLLETNGSSEPAAAAAAAAGAGDGGLVEALRDFELEWQGRRWGERVGEGFEVARRDALQREMGRVLEGWAGDFGL</sequence>
<dbReference type="InterPro" id="IPR029018">
    <property type="entry name" value="Hex-like_dom2"/>
</dbReference>
<feature type="chain" id="PRO_5018179152" description="Alpha-N-acetylglucosaminidase" evidence="2">
    <location>
        <begin position="24"/>
        <end position="820"/>
    </location>
</feature>
<evidence type="ECO:0000259" key="3">
    <source>
        <dbReference type="Pfam" id="PF05089"/>
    </source>
</evidence>
<evidence type="ECO:0000313" key="6">
    <source>
        <dbReference type="EMBL" id="RMY58556.1"/>
    </source>
</evidence>
<evidence type="ECO:0000259" key="5">
    <source>
        <dbReference type="Pfam" id="PF12972"/>
    </source>
</evidence>
<dbReference type="InterPro" id="IPR024733">
    <property type="entry name" value="NAGLU_tim-barrel"/>
</dbReference>
<protein>
    <recommendedName>
        <fullName evidence="8">Alpha-N-acetylglucosaminidase</fullName>
    </recommendedName>
</protein>
<comment type="caution">
    <text evidence="6">The sequence shown here is derived from an EMBL/GenBank/DDBJ whole genome shotgun (WGS) entry which is preliminary data.</text>
</comment>
<evidence type="ECO:0000256" key="2">
    <source>
        <dbReference type="SAM" id="SignalP"/>
    </source>
</evidence>
<dbReference type="InterPro" id="IPR024240">
    <property type="entry name" value="NAGLU_N"/>
</dbReference>
<feature type="signal peptide" evidence="2">
    <location>
        <begin position="1"/>
        <end position="23"/>
    </location>
</feature>
<dbReference type="GO" id="GO:0016787">
    <property type="term" value="F:hydrolase activity"/>
    <property type="evidence" value="ECO:0007669"/>
    <property type="project" value="UniProtKB-KW"/>
</dbReference>
<dbReference type="Gene3D" id="1.20.120.670">
    <property type="entry name" value="N-acetyl-b-d-glucoasminidase"/>
    <property type="match status" value="1"/>
</dbReference>
<dbReference type="Gene3D" id="3.30.379.10">
    <property type="entry name" value="Chitobiase/beta-hexosaminidase domain 2-like"/>
    <property type="match status" value="1"/>
</dbReference>
<dbReference type="Gene3D" id="3.20.20.80">
    <property type="entry name" value="Glycosidases"/>
    <property type="match status" value="1"/>
</dbReference>
<dbReference type="PANTHER" id="PTHR12872:SF1">
    <property type="entry name" value="ALPHA-N-ACETYLGLUCOSAMINIDASE"/>
    <property type="match status" value="1"/>
</dbReference>
<feature type="domain" description="Alpha-N-acetylglucosaminidase N-terminal" evidence="4">
    <location>
        <begin position="35"/>
        <end position="129"/>
    </location>
</feature>
<dbReference type="Pfam" id="PF12971">
    <property type="entry name" value="NAGLU_N"/>
    <property type="match status" value="1"/>
</dbReference>
<feature type="domain" description="Alpha-N-acetylglucosaminidase C-terminal" evidence="5">
    <location>
        <begin position="491"/>
        <end position="786"/>
    </location>
</feature>
<evidence type="ECO:0000256" key="1">
    <source>
        <dbReference type="ARBA" id="ARBA00022801"/>
    </source>
</evidence>
<gene>
    <name evidence="6" type="ORF">D0863_12229</name>
</gene>
<dbReference type="AlphaFoldDB" id="A0A3M7D3R5"/>
<keyword evidence="1" id="KW-0378">Hydrolase</keyword>
<dbReference type="Pfam" id="PF12972">
    <property type="entry name" value="NAGLU_C"/>
    <property type="match status" value="1"/>
</dbReference>
<dbReference type="Proteomes" id="UP000269276">
    <property type="component" value="Unassembled WGS sequence"/>
</dbReference>
<dbReference type="EMBL" id="QWIP01000619">
    <property type="protein sequence ID" value="RMY58556.1"/>
    <property type="molecule type" value="Genomic_DNA"/>
</dbReference>
<proteinExistence type="predicted"/>
<keyword evidence="2" id="KW-0732">Signal</keyword>
<accession>A0A3M7D3R5</accession>
<evidence type="ECO:0000259" key="4">
    <source>
        <dbReference type="Pfam" id="PF12971"/>
    </source>
</evidence>
<dbReference type="PANTHER" id="PTHR12872">
    <property type="entry name" value="ALPHA-N-ACETYLGLUCOSAMINIDASE"/>
    <property type="match status" value="1"/>
</dbReference>
<dbReference type="InterPro" id="IPR024732">
    <property type="entry name" value="NAGLU_C"/>
</dbReference>
<evidence type="ECO:0000313" key="7">
    <source>
        <dbReference type="Proteomes" id="UP000269276"/>
    </source>
</evidence>
<reference evidence="6 7" key="1">
    <citation type="journal article" date="2018" name="BMC Genomics">
        <title>Genomic evidence for intraspecific hybridization in a clonal and extremely halotolerant yeast.</title>
        <authorList>
            <person name="Gostincar C."/>
            <person name="Stajich J.E."/>
            <person name="Zupancic J."/>
            <person name="Zalar P."/>
            <person name="Gunde-Cimerman N."/>
        </authorList>
    </citation>
    <scope>NUCLEOTIDE SEQUENCE [LARGE SCALE GENOMIC DNA]</scope>
    <source>
        <strain evidence="6 7">EXF-2682</strain>
    </source>
</reference>
<evidence type="ECO:0008006" key="8">
    <source>
        <dbReference type="Google" id="ProtNLM"/>
    </source>
</evidence>
<organism evidence="6 7">
    <name type="scientific">Hortaea werneckii</name>
    <name type="common">Black yeast</name>
    <name type="synonym">Cladosporium werneckii</name>
    <dbReference type="NCBI Taxonomy" id="91943"/>
    <lineage>
        <taxon>Eukaryota</taxon>
        <taxon>Fungi</taxon>
        <taxon>Dikarya</taxon>
        <taxon>Ascomycota</taxon>
        <taxon>Pezizomycotina</taxon>
        <taxon>Dothideomycetes</taxon>
        <taxon>Dothideomycetidae</taxon>
        <taxon>Mycosphaerellales</taxon>
        <taxon>Teratosphaeriaceae</taxon>
        <taxon>Hortaea</taxon>
    </lineage>
</organism>
<dbReference type="VEuPathDB" id="FungiDB:BTJ68_06697"/>
<dbReference type="Pfam" id="PF05089">
    <property type="entry name" value="NAGLU"/>
    <property type="match status" value="1"/>
</dbReference>
<dbReference type="OrthoDB" id="64736at2759"/>
<dbReference type="InterPro" id="IPR007781">
    <property type="entry name" value="NAGLU"/>
</dbReference>
<name>A0A3M7D3R5_HORWE</name>